<feature type="compositionally biased region" description="Polar residues" evidence="12">
    <location>
        <begin position="83"/>
        <end position="109"/>
    </location>
</feature>
<dbReference type="GO" id="GO:0051315">
    <property type="term" value="P:attachment of mitotic spindle microtubules to kinetochore"/>
    <property type="evidence" value="ECO:0007669"/>
    <property type="project" value="UniProtKB-UniRule"/>
</dbReference>
<keyword evidence="2 10" id="KW-0158">Chromosome</keyword>
<evidence type="ECO:0000256" key="4">
    <source>
        <dbReference type="ARBA" id="ARBA00022776"/>
    </source>
</evidence>
<keyword evidence="4 10" id="KW-0498">Mitosis</keyword>
<evidence type="ECO:0000256" key="6">
    <source>
        <dbReference type="ARBA" id="ARBA00023054"/>
    </source>
</evidence>
<keyword evidence="7 10" id="KW-0539">Nucleus</keyword>
<gene>
    <name evidence="14" type="ORF">HMN09_01281200</name>
</gene>
<proteinExistence type="inferred from homology"/>
<dbReference type="InterPro" id="IPR038273">
    <property type="entry name" value="Ndc80_sf"/>
</dbReference>
<comment type="function">
    <text evidence="10">Acts as a component of the essential kinetochore-associated NDC80 complex, which is required for chromosome segregation and spindle checkpoint activity.</text>
</comment>
<dbReference type="AlphaFoldDB" id="A0A8H6S0E1"/>
<keyword evidence="5 10" id="KW-0995">Kinetochore</keyword>
<organism evidence="14 15">
    <name type="scientific">Mycena chlorophos</name>
    <name type="common">Agaric fungus</name>
    <name type="synonym">Agaricus chlorophos</name>
    <dbReference type="NCBI Taxonomy" id="658473"/>
    <lineage>
        <taxon>Eukaryota</taxon>
        <taxon>Fungi</taxon>
        <taxon>Dikarya</taxon>
        <taxon>Basidiomycota</taxon>
        <taxon>Agaricomycotina</taxon>
        <taxon>Agaricomycetes</taxon>
        <taxon>Agaricomycetidae</taxon>
        <taxon>Agaricales</taxon>
        <taxon>Marasmiineae</taxon>
        <taxon>Mycenaceae</taxon>
        <taxon>Mycena</taxon>
    </lineage>
</organism>
<evidence type="ECO:0000256" key="5">
    <source>
        <dbReference type="ARBA" id="ARBA00022838"/>
    </source>
</evidence>
<evidence type="ECO:0000313" key="15">
    <source>
        <dbReference type="Proteomes" id="UP000613580"/>
    </source>
</evidence>
<dbReference type="PANTHER" id="PTHR10643:SF2">
    <property type="entry name" value="KINETOCHORE PROTEIN NDC80 HOMOLOG"/>
    <property type="match status" value="1"/>
</dbReference>
<evidence type="ECO:0000256" key="3">
    <source>
        <dbReference type="ARBA" id="ARBA00022618"/>
    </source>
</evidence>
<reference evidence="14" key="1">
    <citation type="submission" date="2020-05" db="EMBL/GenBank/DDBJ databases">
        <title>Mycena genomes resolve the evolution of fungal bioluminescence.</title>
        <authorList>
            <person name="Tsai I.J."/>
        </authorList>
    </citation>
    <scope>NUCLEOTIDE SEQUENCE</scope>
    <source>
        <strain evidence="14">110903Hualien_Pintung</strain>
    </source>
</reference>
<evidence type="ECO:0000256" key="12">
    <source>
        <dbReference type="SAM" id="MobiDB-lite"/>
    </source>
</evidence>
<feature type="coiled-coil region" evidence="11">
    <location>
        <begin position="551"/>
        <end position="649"/>
    </location>
</feature>
<keyword evidence="3 10" id="KW-0132">Cell division</keyword>
<evidence type="ECO:0000313" key="14">
    <source>
        <dbReference type="EMBL" id="KAF7291020.1"/>
    </source>
</evidence>
<dbReference type="Proteomes" id="UP000613580">
    <property type="component" value="Unassembled WGS sequence"/>
</dbReference>
<evidence type="ECO:0000256" key="9">
    <source>
        <dbReference type="ARBA" id="ARBA00023328"/>
    </source>
</evidence>
<evidence type="ECO:0000256" key="11">
    <source>
        <dbReference type="SAM" id="Coils"/>
    </source>
</evidence>
<comment type="subunit">
    <text evidence="10">Component of the NDC80 complex.</text>
</comment>
<feature type="region of interest" description="Disordered" evidence="12">
    <location>
        <begin position="66"/>
        <end position="147"/>
    </location>
</feature>
<comment type="subcellular location">
    <subcellularLocation>
        <location evidence="10">Chromosome</location>
        <location evidence="10">Centromere</location>
        <location evidence="10">Kinetochore</location>
    </subcellularLocation>
    <subcellularLocation>
        <location evidence="10">Nucleus</location>
    </subcellularLocation>
</comment>
<sequence length="683" mass="75866">MSGILQAIYDVFFPPRPEKPHVHTSAELRDIDEGYVLDHAAAVVGHPGRVLVGQKAECSRMSLAGPAQRLPQAPPSIPRQSIMPGSNPRQSIMRSQSVAQNPLLQSASKPSYARTPLNSSTRRGSVWGGGSVAPMPPSSQTLKDPRPLRDKPFQAQMKQEIHAYLRSIDYDIAPATLSNIQGKEYRAIFECLVTVLCSPMADLNPDTPLFDPKARFEDEFMAKLKALKYPFVGAIDTKALATPASMHAWPTYLGVLHWLVEACKAVAAYEESGDPTLLDTGNIPEEFDDPWDQRALAFDYFDQTYGLWLDMVDDFVEPNQELEDRYARKNERARIELDEKSQQLEDAIAELDKLKSAPPPIVGLQAEIQTLNADGNKFQKILTQYNARKNKLLDQITSEKAELSNRGKQLEQLQAEQERLDSIVKMQNLSPEEVSKMNSDHETLSQNLRDLKARIDESHRNVMTLEVNVANRGAAAEESIDVYTGLLTTLDLYPSPPPPLPDTNLTLELNTAAAVPSQLLVVGDIRGAIRPCLSAVAESKRAERAHVESERIKYDFDFDKLNTECEELEEEIAQIEKKVVGLNDQADDLREVAQQEATGASADAARLERELANARTAALANGMGVKSRLQALQFQYHEQVEKVARLKDETVRAIIKNSTDITRFKAALSKHLAELSDAAKADD</sequence>
<feature type="coiled-coil region" evidence="11">
    <location>
        <begin position="382"/>
        <end position="468"/>
    </location>
</feature>
<dbReference type="GO" id="GO:0005634">
    <property type="term" value="C:nucleus"/>
    <property type="evidence" value="ECO:0007669"/>
    <property type="project" value="UniProtKB-SubCell"/>
</dbReference>
<dbReference type="InterPro" id="IPR055260">
    <property type="entry name" value="Ndc80_CH"/>
</dbReference>
<protein>
    <recommendedName>
        <fullName evidence="10">Kinetochore protein NDC80</fullName>
    </recommendedName>
</protein>
<accession>A0A8H6S0E1</accession>
<evidence type="ECO:0000256" key="2">
    <source>
        <dbReference type="ARBA" id="ARBA00022454"/>
    </source>
</evidence>
<dbReference type="Pfam" id="PF03801">
    <property type="entry name" value="Ndc80_HEC"/>
    <property type="match status" value="1"/>
</dbReference>
<evidence type="ECO:0000256" key="10">
    <source>
        <dbReference type="RuleBase" id="RU368072"/>
    </source>
</evidence>
<dbReference type="Gene3D" id="1.10.418.30">
    <property type="entry name" value="Ncd80 complex, Ncd80 subunit"/>
    <property type="match status" value="1"/>
</dbReference>
<name>A0A8H6S0E1_MYCCL</name>
<evidence type="ECO:0000256" key="7">
    <source>
        <dbReference type="ARBA" id="ARBA00023242"/>
    </source>
</evidence>
<evidence type="ECO:0000256" key="1">
    <source>
        <dbReference type="ARBA" id="ARBA00007050"/>
    </source>
</evidence>
<comment type="caution">
    <text evidence="14">The sequence shown here is derived from an EMBL/GenBank/DDBJ whole genome shotgun (WGS) entry which is preliminary data.</text>
</comment>
<keyword evidence="8 10" id="KW-0131">Cell cycle</keyword>
<feature type="domain" description="Kinetochore protein Ndc80 CH" evidence="13">
    <location>
        <begin position="134"/>
        <end position="266"/>
    </location>
</feature>
<dbReference type="GO" id="GO:0051301">
    <property type="term" value="P:cell division"/>
    <property type="evidence" value="ECO:0007669"/>
    <property type="project" value="UniProtKB-UniRule"/>
</dbReference>
<dbReference type="GO" id="GO:0031262">
    <property type="term" value="C:Ndc80 complex"/>
    <property type="evidence" value="ECO:0007669"/>
    <property type="project" value="UniProtKB-UniRule"/>
</dbReference>
<keyword evidence="9 10" id="KW-0137">Centromere</keyword>
<keyword evidence="15" id="KW-1185">Reference proteome</keyword>
<keyword evidence="6 11" id="KW-0175">Coiled coil</keyword>
<dbReference type="EMBL" id="JACAZE010000025">
    <property type="protein sequence ID" value="KAF7291020.1"/>
    <property type="molecule type" value="Genomic_DNA"/>
</dbReference>
<dbReference type="PANTHER" id="PTHR10643">
    <property type="entry name" value="KINETOCHORE PROTEIN NDC80"/>
    <property type="match status" value="1"/>
</dbReference>
<feature type="coiled-coil region" evidence="11">
    <location>
        <begin position="319"/>
        <end position="357"/>
    </location>
</feature>
<evidence type="ECO:0000259" key="13">
    <source>
        <dbReference type="Pfam" id="PF03801"/>
    </source>
</evidence>
<evidence type="ECO:0000256" key="8">
    <source>
        <dbReference type="ARBA" id="ARBA00023306"/>
    </source>
</evidence>
<comment type="similarity">
    <text evidence="1 10">Belongs to the NDC80/HEC1 family.</text>
</comment>
<dbReference type="OrthoDB" id="7459479at2759"/>
<dbReference type="InterPro" id="IPR005550">
    <property type="entry name" value="Kinetochore_Ndc80"/>
</dbReference>